<proteinExistence type="predicted"/>
<accession>A0ABR3V8C2</accession>
<dbReference type="Proteomes" id="UP001583172">
    <property type="component" value="Unassembled WGS sequence"/>
</dbReference>
<name>A0ABR3V8C2_HUMIN</name>
<comment type="caution">
    <text evidence="1">The sequence shown here is derived from an EMBL/GenBank/DDBJ whole genome shotgun (WGS) entry which is preliminary data.</text>
</comment>
<evidence type="ECO:0000313" key="2">
    <source>
        <dbReference type="Proteomes" id="UP001583172"/>
    </source>
</evidence>
<reference evidence="1 2" key="1">
    <citation type="journal article" date="2024" name="Commun. Biol.">
        <title>Comparative genomic analysis of thermophilic fungi reveals convergent evolutionary adaptations and gene losses.</title>
        <authorList>
            <person name="Steindorff A.S."/>
            <person name="Aguilar-Pontes M.V."/>
            <person name="Robinson A.J."/>
            <person name="Andreopoulos B."/>
            <person name="LaButti K."/>
            <person name="Kuo A."/>
            <person name="Mondo S."/>
            <person name="Riley R."/>
            <person name="Otillar R."/>
            <person name="Haridas S."/>
            <person name="Lipzen A."/>
            <person name="Grimwood J."/>
            <person name="Schmutz J."/>
            <person name="Clum A."/>
            <person name="Reid I.D."/>
            <person name="Moisan M.C."/>
            <person name="Butler G."/>
            <person name="Nguyen T.T.M."/>
            <person name="Dewar K."/>
            <person name="Conant G."/>
            <person name="Drula E."/>
            <person name="Henrissat B."/>
            <person name="Hansel C."/>
            <person name="Singer S."/>
            <person name="Hutchinson M.I."/>
            <person name="de Vries R.P."/>
            <person name="Natvig D.O."/>
            <person name="Powell A.J."/>
            <person name="Tsang A."/>
            <person name="Grigoriev I.V."/>
        </authorList>
    </citation>
    <scope>NUCLEOTIDE SEQUENCE [LARGE SCALE GENOMIC DNA]</scope>
    <source>
        <strain evidence="1 2">CBS 620.91</strain>
    </source>
</reference>
<dbReference type="EMBL" id="JAZGSY010000241">
    <property type="protein sequence ID" value="KAL1838058.1"/>
    <property type="molecule type" value="Genomic_DNA"/>
</dbReference>
<keyword evidence="2" id="KW-1185">Reference proteome</keyword>
<gene>
    <name evidence="1" type="ORF">VTJ49DRAFT_3106</name>
</gene>
<organism evidence="1 2">
    <name type="scientific">Humicola insolens</name>
    <name type="common">Soft-rot fungus</name>
    <dbReference type="NCBI Taxonomy" id="85995"/>
    <lineage>
        <taxon>Eukaryota</taxon>
        <taxon>Fungi</taxon>
        <taxon>Dikarya</taxon>
        <taxon>Ascomycota</taxon>
        <taxon>Pezizomycotina</taxon>
        <taxon>Sordariomycetes</taxon>
        <taxon>Sordariomycetidae</taxon>
        <taxon>Sordariales</taxon>
        <taxon>Chaetomiaceae</taxon>
        <taxon>Mycothermus</taxon>
    </lineage>
</organism>
<sequence length="530" mass="60781">MGVAWQLKRAKWRLTEAKWRVEEAYAKTRRSSRKAADKIRRGTQKLLLTDLPTEILTLILGHFCMHCRDSGNPTVQAFFPSSWGHVLPETWYDDDRRALRNACLTSRRLGAVAQHILHHVFLQDYAPSNPDLSPPPEPQWTPRVSLFLRTLAARPDLAAAVRHFHIASDGDYVTRGTDELILLPPPGPTPIRPLGFEEEEEAKVTLNHRLPPRMACVARILARTRNLQTISMSHAMWTCKDNLRTALLAAGVRELGVRRVDVCNVFPRPWETAWVVLEFAAGSVRELAVHGKDVLVEMGKWRLPGRRLEGLWKLTVTGAKVKGKDELGVVLERLGCEKLKELKYEPVIRLRHYNSYLSPYSAKVLLKNQRTLRSLHLDFQTRDYLTSAADPTSPCLEYLDLPNFPVLEDLFLNTLLLFTRPEDYKEPRDLQEDREVLTRILPPSIVRLRLVDGIVSGDLHIRVWKLLSRALEGLAEAVNKGRFPKLRSVWYDTAHSLQDRRIQGEFGANGVEFEWKDLPISRSVRRRDRD</sequence>
<evidence type="ECO:0000313" key="1">
    <source>
        <dbReference type="EMBL" id="KAL1838058.1"/>
    </source>
</evidence>
<evidence type="ECO:0008006" key="3">
    <source>
        <dbReference type="Google" id="ProtNLM"/>
    </source>
</evidence>
<protein>
    <recommendedName>
        <fullName evidence="3">F-box domain-containing protein</fullName>
    </recommendedName>
</protein>